<feature type="transmembrane region" description="Helical" evidence="8">
    <location>
        <begin position="312"/>
        <end position="333"/>
    </location>
</feature>
<protein>
    <submittedName>
        <fullName evidence="12">Methyl-accepting chemotaxis protein</fullName>
    </submittedName>
</protein>
<dbReference type="Pfam" id="PF00015">
    <property type="entry name" value="MCPsignal"/>
    <property type="match status" value="1"/>
</dbReference>
<feature type="compositionally biased region" description="Polar residues" evidence="7">
    <location>
        <begin position="636"/>
        <end position="646"/>
    </location>
</feature>
<evidence type="ECO:0000256" key="6">
    <source>
        <dbReference type="SAM" id="Coils"/>
    </source>
</evidence>
<gene>
    <name evidence="12" type="ORF">ACFFUV_06080</name>
</gene>
<dbReference type="CDD" id="cd06225">
    <property type="entry name" value="HAMP"/>
    <property type="match status" value="1"/>
</dbReference>
<keyword evidence="2" id="KW-1003">Cell membrane</keyword>
<feature type="domain" description="HAMP" evidence="11">
    <location>
        <begin position="331"/>
        <end position="383"/>
    </location>
</feature>
<dbReference type="InterPro" id="IPR004089">
    <property type="entry name" value="MCPsignal_dom"/>
</dbReference>
<keyword evidence="6" id="KW-0175">Coiled coil</keyword>
<evidence type="ECO:0000313" key="13">
    <source>
        <dbReference type="Proteomes" id="UP001589645"/>
    </source>
</evidence>
<name>A0ABV5HJZ4_9VIBR</name>
<comment type="similarity">
    <text evidence="4">Belongs to the methyl-accepting chemotaxis (MCP) protein family.</text>
</comment>
<comment type="subcellular location">
    <subcellularLocation>
        <location evidence="1">Cell inner membrane</location>
        <topology evidence="1">Multi-pass membrane protein</topology>
    </subcellularLocation>
</comment>
<feature type="region of interest" description="Disordered" evidence="7">
    <location>
        <begin position="624"/>
        <end position="650"/>
    </location>
</feature>
<sequence>MSLVQRIVGGFLILLLALLTIVIVSYVSISKIQEDLNQVTHETLPVSQRANNIKIDVLQQNERVMSIFSVSNPEVVDELESEFKEFNQQVTQTLASIPTHVIESNSVLKTELAMIQKVRAAYVEQANQLFNLQRSDLEVNAEINAQLRIMSNIERRLTYYLNKYSKRAYLGQDFTLTMQGLDREVKQVLTAFNSYLVNGNPQALVNGIEGMDVVIEKRFQQIQQIDGDIGKLFSLMLVPLLSELRDDDGLYKLYLLDDKNNKQIAELLVQTKQSIDSLLTSVNKFVDQSRGIVQQAQTNTDGNIGVIKKTTITVSAIALAIAIILPLWIATWIRKMLGQFREALMTMTKGDLSVEFEHSAKNEFGELGGYLNNLAENLRNVFSSLNISAGELTDVADRNAQISDSTTQAVSHQRHLLETTASAMTEMECSVAEVAQRAQDTMMAAEQANEQVTEVGVSIKQAISNIKEQAEQIEKTSKTAIELNEYGRKIDSIIETIQDIAEQTNLLALNAAIEAARAGEQGRGFAVVADEVRNLASRTKKSTEEIQNMIEIMQRLIQAVVETINVNVSKNESNVAVAEQAGDGLTRMSKVIGEIVEMNMQIATATDEQSTTAKEISASVVHISDSAEQTAEGAKENTQSSQSLKEQSIKQRQLIDQFKV</sequence>
<evidence type="ECO:0000259" key="11">
    <source>
        <dbReference type="PROSITE" id="PS50885"/>
    </source>
</evidence>
<keyword evidence="8" id="KW-0812">Transmembrane</keyword>
<keyword evidence="13" id="KW-1185">Reference proteome</keyword>
<dbReference type="Gene3D" id="1.10.287.950">
    <property type="entry name" value="Methyl-accepting chemotaxis protein"/>
    <property type="match status" value="1"/>
</dbReference>
<dbReference type="InterPro" id="IPR003660">
    <property type="entry name" value="HAMP_dom"/>
</dbReference>
<evidence type="ECO:0000256" key="5">
    <source>
        <dbReference type="PROSITE-ProRule" id="PRU00284"/>
    </source>
</evidence>
<dbReference type="Pfam" id="PF00672">
    <property type="entry name" value="HAMP"/>
    <property type="match status" value="1"/>
</dbReference>
<dbReference type="EMBL" id="JBHMEP010000001">
    <property type="protein sequence ID" value="MFB9134540.1"/>
    <property type="molecule type" value="Genomic_DNA"/>
</dbReference>
<accession>A0ABV5HJZ4</accession>
<dbReference type="PROSITE" id="PS50192">
    <property type="entry name" value="T_SNARE"/>
    <property type="match status" value="1"/>
</dbReference>
<reference evidence="12 13" key="1">
    <citation type="submission" date="2024-09" db="EMBL/GenBank/DDBJ databases">
        <authorList>
            <person name="Sun Q."/>
            <person name="Mori K."/>
        </authorList>
    </citation>
    <scope>NUCLEOTIDE SEQUENCE [LARGE SCALE GENOMIC DNA]</scope>
    <source>
        <strain evidence="12 13">CECT 8064</strain>
    </source>
</reference>
<dbReference type="CDD" id="cd11386">
    <property type="entry name" value="MCP_signal"/>
    <property type="match status" value="1"/>
</dbReference>
<dbReference type="InterPro" id="IPR024478">
    <property type="entry name" value="HlyB_4HB_MCP"/>
</dbReference>
<dbReference type="PROSITE" id="PS50885">
    <property type="entry name" value="HAMP"/>
    <property type="match status" value="1"/>
</dbReference>
<feature type="domain" description="Methyl-accepting transducer" evidence="9">
    <location>
        <begin position="388"/>
        <end position="624"/>
    </location>
</feature>
<dbReference type="Pfam" id="PF12729">
    <property type="entry name" value="4HB_MCP_1"/>
    <property type="match status" value="1"/>
</dbReference>
<evidence type="ECO:0000256" key="4">
    <source>
        <dbReference type="ARBA" id="ARBA00029447"/>
    </source>
</evidence>
<keyword evidence="3 5" id="KW-0807">Transducer</keyword>
<dbReference type="PROSITE" id="PS50111">
    <property type="entry name" value="CHEMOTAXIS_TRANSDUC_2"/>
    <property type="match status" value="1"/>
</dbReference>
<evidence type="ECO:0000256" key="1">
    <source>
        <dbReference type="ARBA" id="ARBA00004429"/>
    </source>
</evidence>
<proteinExistence type="inferred from homology"/>
<evidence type="ECO:0000259" key="9">
    <source>
        <dbReference type="PROSITE" id="PS50111"/>
    </source>
</evidence>
<dbReference type="RefSeq" id="WP_390190492.1">
    <property type="nucleotide sequence ID" value="NZ_JBHMEP010000001.1"/>
</dbReference>
<keyword evidence="8" id="KW-1133">Transmembrane helix</keyword>
<evidence type="ECO:0000256" key="8">
    <source>
        <dbReference type="SAM" id="Phobius"/>
    </source>
</evidence>
<keyword evidence="2" id="KW-0997">Cell inner membrane</keyword>
<keyword evidence="8" id="KW-0472">Membrane</keyword>
<evidence type="ECO:0000313" key="12">
    <source>
        <dbReference type="EMBL" id="MFB9134540.1"/>
    </source>
</evidence>
<feature type="coiled-coil region" evidence="6">
    <location>
        <begin position="435"/>
        <end position="479"/>
    </location>
</feature>
<dbReference type="Proteomes" id="UP001589645">
    <property type="component" value="Unassembled WGS sequence"/>
</dbReference>
<dbReference type="PANTHER" id="PTHR32089">
    <property type="entry name" value="METHYL-ACCEPTING CHEMOTAXIS PROTEIN MCPB"/>
    <property type="match status" value="1"/>
</dbReference>
<feature type="transmembrane region" description="Helical" evidence="8">
    <location>
        <begin position="7"/>
        <end position="29"/>
    </location>
</feature>
<dbReference type="PANTHER" id="PTHR32089:SF70">
    <property type="entry name" value="ENERGY TAXIS MODULATING METHYL ACCEPTING SENSORY TRANSDUCER"/>
    <property type="match status" value="1"/>
</dbReference>
<dbReference type="SMART" id="SM00283">
    <property type="entry name" value="MA"/>
    <property type="match status" value="1"/>
</dbReference>
<dbReference type="SUPFAM" id="SSF58104">
    <property type="entry name" value="Methyl-accepting chemotaxis protein (MCP) signaling domain"/>
    <property type="match status" value="1"/>
</dbReference>
<dbReference type="SMART" id="SM00304">
    <property type="entry name" value="HAMP"/>
    <property type="match status" value="1"/>
</dbReference>
<comment type="caution">
    <text evidence="12">The sequence shown here is derived from an EMBL/GenBank/DDBJ whole genome shotgun (WGS) entry which is preliminary data.</text>
</comment>
<dbReference type="InterPro" id="IPR004090">
    <property type="entry name" value="Chemotax_Me-accpt_rcpt"/>
</dbReference>
<dbReference type="PRINTS" id="PR00260">
    <property type="entry name" value="CHEMTRNSDUCR"/>
</dbReference>
<evidence type="ECO:0000256" key="7">
    <source>
        <dbReference type="SAM" id="MobiDB-lite"/>
    </source>
</evidence>
<evidence type="ECO:0000256" key="2">
    <source>
        <dbReference type="ARBA" id="ARBA00022519"/>
    </source>
</evidence>
<dbReference type="InterPro" id="IPR000727">
    <property type="entry name" value="T_SNARE_dom"/>
</dbReference>
<feature type="domain" description="T-SNARE coiled-coil homology" evidence="10">
    <location>
        <begin position="575"/>
        <end position="637"/>
    </location>
</feature>
<evidence type="ECO:0000259" key="10">
    <source>
        <dbReference type="PROSITE" id="PS50192"/>
    </source>
</evidence>
<organism evidence="12 13">
    <name type="scientific">Vibrio olivae</name>
    <dbReference type="NCBI Taxonomy" id="1243002"/>
    <lineage>
        <taxon>Bacteria</taxon>
        <taxon>Pseudomonadati</taxon>
        <taxon>Pseudomonadota</taxon>
        <taxon>Gammaproteobacteria</taxon>
        <taxon>Vibrionales</taxon>
        <taxon>Vibrionaceae</taxon>
        <taxon>Vibrio</taxon>
    </lineage>
</organism>
<evidence type="ECO:0000256" key="3">
    <source>
        <dbReference type="ARBA" id="ARBA00023224"/>
    </source>
</evidence>